<dbReference type="InterPro" id="IPR025558">
    <property type="entry name" value="DUF4283"/>
</dbReference>
<feature type="domain" description="DUF4283" evidence="1">
    <location>
        <begin position="35"/>
        <end position="113"/>
    </location>
</feature>
<dbReference type="Pfam" id="PF14111">
    <property type="entry name" value="DUF4283"/>
    <property type="match status" value="1"/>
</dbReference>
<dbReference type="Proteomes" id="UP001174677">
    <property type="component" value="Chromosome 14"/>
</dbReference>
<protein>
    <recommendedName>
        <fullName evidence="1">DUF4283 domain-containing protein</fullName>
    </recommendedName>
</protein>
<proteinExistence type="predicted"/>
<gene>
    <name evidence="2" type="ORF">P3X46_025103</name>
</gene>
<keyword evidence="3" id="KW-1185">Reference proteome</keyword>
<reference evidence="2" key="1">
    <citation type="journal article" date="2023" name="Plant Biotechnol. J.">
        <title>Chromosome-level wild Hevea brasiliensis genome provides new tools for genomic-assisted breeding and valuable loci to elevate rubber yield.</title>
        <authorList>
            <person name="Cheng H."/>
            <person name="Song X."/>
            <person name="Hu Y."/>
            <person name="Wu T."/>
            <person name="Yang Q."/>
            <person name="An Z."/>
            <person name="Feng S."/>
            <person name="Deng Z."/>
            <person name="Wu W."/>
            <person name="Zeng X."/>
            <person name="Tu M."/>
            <person name="Wang X."/>
            <person name="Huang H."/>
        </authorList>
    </citation>
    <scope>NUCLEOTIDE SEQUENCE</scope>
    <source>
        <strain evidence="2">MT/VB/25A 57/8</strain>
    </source>
</reference>
<dbReference type="PANTHER" id="PTHR31286:SF99">
    <property type="entry name" value="DUF4283 DOMAIN-CONTAINING PROTEIN"/>
    <property type="match status" value="1"/>
</dbReference>
<sequence length="203" mass="23180">MWLLRIHDEEVIVDKTSPVSSIVVPEGVQRNFMKKMEKSMVIRLLGRKVGYRALCNKVQSLWNRGSSKVLDLGNDWFLVQFSSNLYYQSALLDGPWTMLGSYLIVKPWTMDFKNSVTDVDSMVVWVCFPGLPLHFYNKQLLRKIGGALGSVIKIDYNTNMCNGSKVTHSYSWQLARPSQAVSCPMELTSVNLYRYGVRNLENA</sequence>
<dbReference type="EMBL" id="JARPOI010000014">
    <property type="protein sequence ID" value="KAJ9159606.1"/>
    <property type="molecule type" value="Genomic_DNA"/>
</dbReference>
<evidence type="ECO:0000259" key="1">
    <source>
        <dbReference type="Pfam" id="PF14111"/>
    </source>
</evidence>
<evidence type="ECO:0000313" key="3">
    <source>
        <dbReference type="Proteomes" id="UP001174677"/>
    </source>
</evidence>
<organism evidence="2 3">
    <name type="scientific">Hevea brasiliensis</name>
    <name type="common">Para rubber tree</name>
    <name type="synonym">Siphonia brasiliensis</name>
    <dbReference type="NCBI Taxonomy" id="3981"/>
    <lineage>
        <taxon>Eukaryota</taxon>
        <taxon>Viridiplantae</taxon>
        <taxon>Streptophyta</taxon>
        <taxon>Embryophyta</taxon>
        <taxon>Tracheophyta</taxon>
        <taxon>Spermatophyta</taxon>
        <taxon>Magnoliopsida</taxon>
        <taxon>eudicotyledons</taxon>
        <taxon>Gunneridae</taxon>
        <taxon>Pentapetalae</taxon>
        <taxon>rosids</taxon>
        <taxon>fabids</taxon>
        <taxon>Malpighiales</taxon>
        <taxon>Euphorbiaceae</taxon>
        <taxon>Crotonoideae</taxon>
        <taxon>Micrandreae</taxon>
        <taxon>Hevea</taxon>
    </lineage>
</organism>
<name>A0ABQ9L614_HEVBR</name>
<dbReference type="PANTHER" id="PTHR31286">
    <property type="entry name" value="GLYCINE-RICH CELL WALL STRUCTURAL PROTEIN 1.8-LIKE"/>
    <property type="match status" value="1"/>
</dbReference>
<comment type="caution">
    <text evidence="2">The sequence shown here is derived from an EMBL/GenBank/DDBJ whole genome shotgun (WGS) entry which is preliminary data.</text>
</comment>
<dbReference type="InterPro" id="IPR040256">
    <property type="entry name" value="At4g02000-like"/>
</dbReference>
<evidence type="ECO:0000313" key="2">
    <source>
        <dbReference type="EMBL" id="KAJ9159606.1"/>
    </source>
</evidence>
<accession>A0ABQ9L614</accession>